<organism evidence="3 4">
    <name type="scientific">Nocardia terpenica</name>
    <dbReference type="NCBI Taxonomy" id="455432"/>
    <lineage>
        <taxon>Bacteria</taxon>
        <taxon>Bacillati</taxon>
        <taxon>Actinomycetota</taxon>
        <taxon>Actinomycetes</taxon>
        <taxon>Mycobacteriales</taxon>
        <taxon>Nocardiaceae</taxon>
        <taxon>Nocardia</taxon>
    </lineage>
</organism>
<sequence length="274" mass="29829">MSNQLDSGPVRTAHADVVLASVGERGVLRSFYDEYAAGDLMQDVDGTPEARELATRIGPAPGPVLELAAGAGRLTFPFLTLGFEVTALELSTQMLATLQRRLEDAQPDLRDRCTTVHADMGSFALGKRFPAVVISTGSINILDDAERAGLYASVREHLEPDGRFLFSVLVPGAATSEALERRQELSGRSGRRYLLHAKVFPVEKMQEITIYPADETSDPFVVGTSRLRLLEDDQIVRELEQAGFDVIARAPFAAAEQGYRNVLLVEAALRSDPS</sequence>
<dbReference type="RefSeq" id="WP_098696938.1">
    <property type="nucleotide sequence ID" value="NZ_CP023778.1"/>
</dbReference>
<dbReference type="EMBL" id="CP023778">
    <property type="protein sequence ID" value="ATL69933.1"/>
    <property type="molecule type" value="Genomic_DNA"/>
</dbReference>
<accession>A0A291RR32</accession>
<dbReference type="Gene3D" id="6.20.160.20">
    <property type="match status" value="1"/>
</dbReference>
<dbReference type="AlphaFoldDB" id="A0A291RR32"/>
<dbReference type="GO" id="GO:0008168">
    <property type="term" value="F:methyltransferase activity"/>
    <property type="evidence" value="ECO:0007669"/>
    <property type="project" value="UniProtKB-KW"/>
</dbReference>
<feature type="domain" description="Methyltransferase" evidence="2">
    <location>
        <begin position="64"/>
        <end position="162"/>
    </location>
</feature>
<dbReference type="KEGG" id="ntp:CRH09_30905"/>
<gene>
    <name evidence="3" type="ORF">CRH09_30905</name>
</gene>
<proteinExistence type="predicted"/>
<dbReference type="Pfam" id="PF13649">
    <property type="entry name" value="Methyltransf_25"/>
    <property type="match status" value="1"/>
</dbReference>
<dbReference type="SUPFAM" id="SSF53335">
    <property type="entry name" value="S-adenosyl-L-methionine-dependent methyltransferases"/>
    <property type="match status" value="1"/>
</dbReference>
<dbReference type="NCBIfam" id="NF041820">
    <property type="entry name" value="daptide_MTase"/>
    <property type="match status" value="1"/>
</dbReference>
<dbReference type="CDD" id="cd02440">
    <property type="entry name" value="AdoMet_MTases"/>
    <property type="match status" value="1"/>
</dbReference>
<reference evidence="3 4" key="1">
    <citation type="submission" date="2017-10" db="EMBL/GenBank/DDBJ databases">
        <title>Comparative genomics between pathogenic Norcardia.</title>
        <authorList>
            <person name="Zeng L."/>
        </authorList>
    </citation>
    <scope>NUCLEOTIDE SEQUENCE [LARGE SCALE GENOMIC DNA]</scope>
    <source>
        <strain evidence="3 4">NC_YFY_NT001</strain>
    </source>
</reference>
<dbReference type="Gene3D" id="3.40.50.150">
    <property type="entry name" value="Vaccinia Virus protein VP39"/>
    <property type="match status" value="1"/>
</dbReference>
<dbReference type="InterPro" id="IPR029063">
    <property type="entry name" value="SAM-dependent_MTases_sf"/>
</dbReference>
<dbReference type="Proteomes" id="UP000221961">
    <property type="component" value="Chromosome"/>
</dbReference>
<evidence type="ECO:0000313" key="4">
    <source>
        <dbReference type="Proteomes" id="UP000221961"/>
    </source>
</evidence>
<evidence type="ECO:0000259" key="2">
    <source>
        <dbReference type="Pfam" id="PF13649"/>
    </source>
</evidence>
<name>A0A291RR32_9NOCA</name>
<keyword evidence="1 3" id="KW-0808">Transferase</keyword>
<evidence type="ECO:0000313" key="3">
    <source>
        <dbReference type="EMBL" id="ATL69933.1"/>
    </source>
</evidence>
<protein>
    <submittedName>
        <fullName evidence="3">SAM-dependent methyltransferase</fullName>
    </submittedName>
</protein>
<dbReference type="PANTHER" id="PTHR43861">
    <property type="entry name" value="TRANS-ACONITATE 2-METHYLTRANSFERASE-RELATED"/>
    <property type="match status" value="1"/>
</dbReference>
<dbReference type="InterPro" id="IPR049690">
    <property type="entry name" value="Daptide_MTase"/>
</dbReference>
<keyword evidence="3" id="KW-0489">Methyltransferase</keyword>
<evidence type="ECO:0000256" key="1">
    <source>
        <dbReference type="ARBA" id="ARBA00022679"/>
    </source>
</evidence>
<dbReference type="GeneID" id="88361692"/>
<dbReference type="InterPro" id="IPR041698">
    <property type="entry name" value="Methyltransf_25"/>
</dbReference>
<dbReference type="GO" id="GO:0032259">
    <property type="term" value="P:methylation"/>
    <property type="evidence" value="ECO:0007669"/>
    <property type="project" value="UniProtKB-KW"/>
</dbReference>